<dbReference type="GO" id="GO:0004364">
    <property type="term" value="F:glutathione transferase activity"/>
    <property type="evidence" value="ECO:0007669"/>
    <property type="project" value="TreeGrafter"/>
</dbReference>
<organism evidence="2">
    <name type="scientific">Faucicola osloensis</name>
    <name type="common">Moraxella osloensis</name>
    <dbReference type="NCBI Taxonomy" id="34062"/>
    <lineage>
        <taxon>Bacteria</taxon>
        <taxon>Pseudomonadati</taxon>
        <taxon>Pseudomonadota</taxon>
        <taxon>Gammaproteobacteria</taxon>
        <taxon>Moraxellales</taxon>
        <taxon>Moraxellaceae</taxon>
        <taxon>Faucicola</taxon>
    </lineage>
</organism>
<dbReference type="GO" id="GO:0006749">
    <property type="term" value="P:glutathione metabolic process"/>
    <property type="evidence" value="ECO:0007669"/>
    <property type="project" value="TreeGrafter"/>
</dbReference>
<comment type="caution">
    <text evidence="2">The sequence shown here is derived from an EMBL/GenBank/DDBJ whole genome shotgun (WGS) entry which is preliminary data.</text>
</comment>
<dbReference type="Gene3D" id="3.40.30.10">
    <property type="entry name" value="Glutaredoxin"/>
    <property type="match status" value="1"/>
</dbReference>
<dbReference type="PROSITE" id="PS50404">
    <property type="entry name" value="GST_NTER"/>
    <property type="match status" value="1"/>
</dbReference>
<dbReference type="EMBL" id="LZMT01000023">
    <property type="protein sequence ID" value="OBX63560.1"/>
    <property type="molecule type" value="Genomic_DNA"/>
</dbReference>
<dbReference type="AlphaFoldDB" id="A0AA91FSK4"/>
<dbReference type="CDD" id="cd03194">
    <property type="entry name" value="GST_C_3"/>
    <property type="match status" value="1"/>
</dbReference>
<dbReference type="InterPro" id="IPR036282">
    <property type="entry name" value="Glutathione-S-Trfase_C_sf"/>
</dbReference>
<dbReference type="SUPFAM" id="SSF52833">
    <property type="entry name" value="Thioredoxin-like"/>
    <property type="match status" value="1"/>
</dbReference>
<proteinExistence type="predicted"/>
<dbReference type="CDD" id="cd03043">
    <property type="entry name" value="GST_N_1"/>
    <property type="match status" value="1"/>
</dbReference>
<gene>
    <name evidence="2" type="ORF">A9299_00700</name>
</gene>
<dbReference type="SUPFAM" id="SSF47616">
    <property type="entry name" value="GST C-terminal domain-like"/>
    <property type="match status" value="1"/>
</dbReference>
<protein>
    <recommendedName>
        <fullName evidence="1">GST N-terminal domain-containing protein</fullName>
    </recommendedName>
</protein>
<sequence length="224" mass="25407">MNYFHKPTLIIGNKNYSTWSLRAWLMLHAFGVAFDEMPIKLFHPSNQEILTTYTPLGQVPVLLHEDKTIWDSVGIALYAEKYLITQNIWGNQPHLAMSLLGEMHSGFSALRNEMPMNIRARRHIAPSAPCLSDLARFEAIVTEGFKQNGSEGYLLGEFSIADVFFAPIIFRLITYAKASDIELQSMTLIYIQKMLAHPSMQTWQQQALTETDIVIEDEAGTEVV</sequence>
<dbReference type="GO" id="GO:0016034">
    <property type="term" value="F:maleylacetoacetate isomerase activity"/>
    <property type="evidence" value="ECO:0007669"/>
    <property type="project" value="TreeGrafter"/>
</dbReference>
<evidence type="ECO:0000259" key="1">
    <source>
        <dbReference type="PROSITE" id="PS50404"/>
    </source>
</evidence>
<dbReference type="GO" id="GO:0006559">
    <property type="term" value="P:L-phenylalanine catabolic process"/>
    <property type="evidence" value="ECO:0007669"/>
    <property type="project" value="TreeGrafter"/>
</dbReference>
<accession>A0AA91FSK4</accession>
<dbReference type="InterPro" id="IPR004045">
    <property type="entry name" value="Glutathione_S-Trfase_N"/>
</dbReference>
<evidence type="ECO:0000313" key="2">
    <source>
        <dbReference type="EMBL" id="OBX63560.1"/>
    </source>
</evidence>
<feature type="domain" description="GST N-terminal" evidence="1">
    <location>
        <begin position="7"/>
        <end position="87"/>
    </location>
</feature>
<dbReference type="Gene3D" id="1.20.1050.10">
    <property type="match status" value="1"/>
</dbReference>
<reference evidence="2" key="1">
    <citation type="submission" date="2016-06" db="EMBL/GenBank/DDBJ databases">
        <title>Draft genome of Moraxella osloensis CCUG 67237.</title>
        <authorList>
            <person name="Salva-Serra F."/>
            <person name="Engstrom-Jakobsson H."/>
            <person name="Thorell K."/>
            <person name="Gonzales-Siles L."/>
            <person name="Karlsson R."/>
            <person name="Boulund F."/>
            <person name="Engstrand L."/>
            <person name="Kristiansson E."/>
            <person name="Moore E."/>
        </authorList>
    </citation>
    <scope>NUCLEOTIDE SEQUENCE [LARGE SCALE GENOMIC DNA]</scope>
    <source>
        <strain evidence="2">CCUG 67237</strain>
    </source>
</reference>
<dbReference type="PANTHER" id="PTHR42673:SF4">
    <property type="entry name" value="MALEYLACETOACETATE ISOMERASE"/>
    <property type="match status" value="1"/>
</dbReference>
<dbReference type="PANTHER" id="PTHR42673">
    <property type="entry name" value="MALEYLACETOACETATE ISOMERASE"/>
    <property type="match status" value="1"/>
</dbReference>
<name>A0AA91FSK4_FAUOS</name>
<dbReference type="Pfam" id="PF13409">
    <property type="entry name" value="GST_N_2"/>
    <property type="match status" value="1"/>
</dbReference>
<dbReference type="InterPro" id="IPR036249">
    <property type="entry name" value="Thioredoxin-like_sf"/>
</dbReference>